<dbReference type="Proteomes" id="UP000886476">
    <property type="component" value="Unassembled WGS sequence"/>
</dbReference>
<feature type="domain" description="DUF4399" evidence="2">
    <location>
        <begin position="53"/>
        <end position="146"/>
    </location>
</feature>
<name>A0ABX2CGV6_9BRAD</name>
<keyword evidence="1" id="KW-0732">Signal</keyword>
<sequence>MRRLSLAIALTLSAASLATTTHVMAGETPAPDNAKAYFINLKDGDKVTSPVLIRFGLSGMGVAPSGTEAPNTGHHHLLIDAPALTGDALNEAIPVDAEHVHFGKGQTEASVNLTPGSHTLQMVLGDWSHVPHNKPVMSERITITVEPTTQAKSP</sequence>
<accession>A0ABX2CGV6</accession>
<feature type="signal peptide" evidence="1">
    <location>
        <begin position="1"/>
        <end position="25"/>
    </location>
</feature>
<dbReference type="InterPro" id="IPR025512">
    <property type="entry name" value="DUF4399"/>
</dbReference>
<proteinExistence type="predicted"/>
<keyword evidence="4" id="KW-1185">Reference proteome</keyword>
<evidence type="ECO:0000313" key="3">
    <source>
        <dbReference type="EMBL" id="NPU66507.1"/>
    </source>
</evidence>
<evidence type="ECO:0000256" key="1">
    <source>
        <dbReference type="SAM" id="SignalP"/>
    </source>
</evidence>
<evidence type="ECO:0000313" key="4">
    <source>
        <dbReference type="Proteomes" id="UP000886476"/>
    </source>
</evidence>
<gene>
    <name evidence="3" type="ORF">HL667_16000</name>
</gene>
<reference evidence="3" key="1">
    <citation type="submission" date="2020-05" db="EMBL/GenBank/DDBJ databases">
        <title>Nod-independent and nitrogen-fixing Bradyrhizobium aeschynomene sp. nov. isolated from nodules of Aeschynomene indica.</title>
        <authorList>
            <person name="Zhang Z."/>
        </authorList>
    </citation>
    <scope>NUCLEOTIDE SEQUENCE</scope>
    <source>
        <strain evidence="3">83012</strain>
    </source>
</reference>
<dbReference type="Pfam" id="PF14347">
    <property type="entry name" value="DUF4399"/>
    <property type="match status" value="1"/>
</dbReference>
<organism evidence="3 4">
    <name type="scientific">Bradyrhizobium aeschynomenes</name>
    <dbReference type="NCBI Taxonomy" id="2734909"/>
    <lineage>
        <taxon>Bacteria</taxon>
        <taxon>Pseudomonadati</taxon>
        <taxon>Pseudomonadota</taxon>
        <taxon>Alphaproteobacteria</taxon>
        <taxon>Hyphomicrobiales</taxon>
        <taxon>Nitrobacteraceae</taxon>
        <taxon>Bradyrhizobium</taxon>
    </lineage>
</organism>
<feature type="chain" id="PRO_5045971890" evidence="1">
    <location>
        <begin position="26"/>
        <end position="154"/>
    </location>
</feature>
<dbReference type="RefSeq" id="WP_172111573.1">
    <property type="nucleotide sequence ID" value="NZ_JABFDN010000004.1"/>
</dbReference>
<comment type="caution">
    <text evidence="3">The sequence shown here is derived from an EMBL/GenBank/DDBJ whole genome shotgun (WGS) entry which is preliminary data.</text>
</comment>
<protein>
    <submittedName>
        <fullName evidence="3">DUF4399 domain-containing protein</fullName>
    </submittedName>
</protein>
<evidence type="ECO:0000259" key="2">
    <source>
        <dbReference type="Pfam" id="PF14347"/>
    </source>
</evidence>
<dbReference type="EMBL" id="JABFDN010000004">
    <property type="protein sequence ID" value="NPU66507.1"/>
    <property type="molecule type" value="Genomic_DNA"/>
</dbReference>